<reference evidence="2 3" key="1">
    <citation type="journal article" date="2018" name="New Phytol.">
        <title>Phylogenomics of Endogonaceae and evolution of mycorrhizas within Mucoromycota.</title>
        <authorList>
            <person name="Chang Y."/>
            <person name="Desiro A."/>
            <person name="Na H."/>
            <person name="Sandor L."/>
            <person name="Lipzen A."/>
            <person name="Clum A."/>
            <person name="Barry K."/>
            <person name="Grigoriev I.V."/>
            <person name="Martin F.M."/>
            <person name="Stajich J.E."/>
            <person name="Smith M.E."/>
            <person name="Bonito G."/>
            <person name="Spatafora J.W."/>
        </authorList>
    </citation>
    <scope>NUCLEOTIDE SEQUENCE [LARGE SCALE GENOMIC DNA]</scope>
    <source>
        <strain evidence="2 3">AD002</strain>
    </source>
</reference>
<gene>
    <name evidence="2" type="ORF">BC938DRAFT_479514</name>
</gene>
<keyword evidence="3" id="KW-1185">Reference proteome</keyword>
<comment type="caution">
    <text evidence="2">The sequence shown here is derived from an EMBL/GenBank/DDBJ whole genome shotgun (WGS) entry which is preliminary data.</text>
</comment>
<feature type="region of interest" description="Disordered" evidence="1">
    <location>
        <begin position="73"/>
        <end position="101"/>
    </location>
</feature>
<feature type="compositionally biased region" description="Low complexity" evidence="1">
    <location>
        <begin position="39"/>
        <end position="57"/>
    </location>
</feature>
<dbReference type="Proteomes" id="UP000274822">
    <property type="component" value="Unassembled WGS sequence"/>
</dbReference>
<name>A0A433R0S6_9FUNG</name>
<accession>A0A433R0S6</accession>
<evidence type="ECO:0000313" key="3">
    <source>
        <dbReference type="Proteomes" id="UP000274822"/>
    </source>
</evidence>
<organism evidence="2 3">
    <name type="scientific">Jimgerdemannia flammicorona</name>
    <dbReference type="NCBI Taxonomy" id="994334"/>
    <lineage>
        <taxon>Eukaryota</taxon>
        <taxon>Fungi</taxon>
        <taxon>Fungi incertae sedis</taxon>
        <taxon>Mucoromycota</taxon>
        <taxon>Mucoromycotina</taxon>
        <taxon>Endogonomycetes</taxon>
        <taxon>Endogonales</taxon>
        <taxon>Endogonaceae</taxon>
        <taxon>Jimgerdemannia</taxon>
    </lineage>
</organism>
<protein>
    <submittedName>
        <fullName evidence="2">Uncharacterized protein</fullName>
    </submittedName>
</protein>
<sequence length="101" mass="10187">MTHFPHASPTILPFRHPQAPPVGPPTETPHSANTEAAAHLPVHSLVPPPVHTGAGADADADADVDADAGMQTHGHTYAVPAPPPTSSPAHPRVSMAPAAAS</sequence>
<dbReference type="EMBL" id="RBNJ01000004">
    <property type="protein sequence ID" value="RUS35627.1"/>
    <property type="molecule type" value="Genomic_DNA"/>
</dbReference>
<feature type="compositionally biased region" description="Pro residues" evidence="1">
    <location>
        <begin position="18"/>
        <end position="27"/>
    </location>
</feature>
<proteinExistence type="predicted"/>
<evidence type="ECO:0000256" key="1">
    <source>
        <dbReference type="SAM" id="MobiDB-lite"/>
    </source>
</evidence>
<dbReference type="AlphaFoldDB" id="A0A433R0S6"/>
<evidence type="ECO:0000313" key="2">
    <source>
        <dbReference type="EMBL" id="RUS35627.1"/>
    </source>
</evidence>
<feature type="region of interest" description="Disordered" evidence="1">
    <location>
        <begin position="1"/>
        <end position="61"/>
    </location>
</feature>